<feature type="domain" description="S-adenosyl-l-methionine hydroxide adenosyltransferase C-terminal" evidence="4">
    <location>
        <begin position="92"/>
        <end position="169"/>
    </location>
</feature>
<keyword evidence="1" id="KW-0949">S-adenosyl-L-methionine</keyword>
<accession>A0A7V5UDQ6</accession>
<dbReference type="InterPro" id="IPR046470">
    <property type="entry name" value="SAM_HAT_C"/>
</dbReference>
<dbReference type="Proteomes" id="UP000886124">
    <property type="component" value="Unassembled WGS sequence"/>
</dbReference>
<dbReference type="PANTHER" id="PTHR35092:SF1">
    <property type="entry name" value="CHLORINASE MJ1651"/>
    <property type="match status" value="1"/>
</dbReference>
<comment type="similarity">
    <text evidence="2">Belongs to the SAM hydrolase / SAM-dependent halogenase family.</text>
</comment>
<feature type="non-terminal residue" evidence="5">
    <location>
        <position position="1"/>
    </location>
</feature>
<evidence type="ECO:0000313" key="5">
    <source>
        <dbReference type="EMBL" id="HHJ51657.1"/>
    </source>
</evidence>
<evidence type="ECO:0000259" key="4">
    <source>
        <dbReference type="Pfam" id="PF20257"/>
    </source>
</evidence>
<dbReference type="SUPFAM" id="SSF101852">
    <property type="entry name" value="Bacterial fluorinating enzyme, C-terminal domain"/>
    <property type="match status" value="1"/>
</dbReference>
<dbReference type="AlphaFoldDB" id="A0A7V5UDQ6"/>
<reference evidence="5" key="1">
    <citation type="journal article" date="2020" name="mSystems">
        <title>Genome- and Community-Level Interaction Insights into Carbon Utilization and Element Cycling Functions of Hydrothermarchaeota in Hydrothermal Sediment.</title>
        <authorList>
            <person name="Zhou Z."/>
            <person name="Liu Y."/>
            <person name="Xu W."/>
            <person name="Pan J."/>
            <person name="Luo Z.H."/>
            <person name="Li M."/>
        </authorList>
    </citation>
    <scope>NUCLEOTIDE SEQUENCE [LARGE SCALE GENOMIC DNA]</scope>
    <source>
        <strain evidence="5">HyVt-527</strain>
    </source>
</reference>
<dbReference type="InterPro" id="IPR023228">
    <property type="entry name" value="SAM_OH_AdoTrfase_N_sf"/>
</dbReference>
<name>A0A7V5UDQ6_CALAY</name>
<dbReference type="InterPro" id="IPR002747">
    <property type="entry name" value="SAM_OH_AdoTrfase"/>
</dbReference>
<comment type="caution">
    <text evidence="5">The sequence shown here is derived from an EMBL/GenBank/DDBJ whole genome shotgun (WGS) entry which is preliminary data.</text>
</comment>
<evidence type="ECO:0000256" key="2">
    <source>
        <dbReference type="ARBA" id="ARBA00024035"/>
    </source>
</evidence>
<organism evidence="5">
    <name type="scientific">Caldithrix abyssi</name>
    <dbReference type="NCBI Taxonomy" id="187145"/>
    <lineage>
        <taxon>Bacteria</taxon>
        <taxon>Pseudomonadati</taxon>
        <taxon>Calditrichota</taxon>
        <taxon>Calditrichia</taxon>
        <taxon>Calditrichales</taxon>
        <taxon>Calditrichaceae</taxon>
        <taxon>Caldithrix</taxon>
    </lineage>
</organism>
<dbReference type="Gene3D" id="2.40.30.90">
    <property type="entry name" value="Bacterial fluorinating enzyme like"/>
    <property type="match status" value="1"/>
</dbReference>
<dbReference type="PANTHER" id="PTHR35092">
    <property type="entry name" value="CHLORINASE MJ1651"/>
    <property type="match status" value="1"/>
</dbReference>
<dbReference type="InterPro" id="IPR023227">
    <property type="entry name" value="SAM_OH_AdoTrfase_C_sf"/>
</dbReference>
<protein>
    <submittedName>
        <fullName evidence="5">Uncharacterized protein</fullName>
    </submittedName>
</protein>
<proteinExistence type="inferred from homology"/>
<feature type="domain" description="S-adenosyl-l-methionine hydroxide adenosyltransferase N-terminal" evidence="3">
    <location>
        <begin position="3"/>
        <end position="65"/>
    </location>
</feature>
<dbReference type="EMBL" id="DROD01000035">
    <property type="protein sequence ID" value="HHJ51657.1"/>
    <property type="molecule type" value="Genomic_DNA"/>
</dbReference>
<dbReference type="SUPFAM" id="SSF102522">
    <property type="entry name" value="Bacterial fluorinating enzyme, N-terminal domain"/>
    <property type="match status" value="1"/>
</dbReference>
<dbReference type="InterPro" id="IPR046469">
    <property type="entry name" value="SAM_HAT_N"/>
</dbReference>
<sequence length="186" mass="20691">SERYFFVAPDNGVLSLVEAREELRKYEISLDSGLFQIKGATFHGRDVFGPTAAWLTKGKKPQQFGRAIPPAEGKSKARFFRLTADGIECDALAVDRFGNVITGLTRDDLQQSGGRLKYISVKGRQIPEINDYYGQKPVGQLMALWNSLGLLEISVNQGSAAERLKFDLNRDKVYIYLKSPLGETSV</sequence>
<gene>
    <name evidence="5" type="ORF">ENJ89_00555</name>
</gene>
<evidence type="ECO:0000256" key="1">
    <source>
        <dbReference type="ARBA" id="ARBA00022691"/>
    </source>
</evidence>
<dbReference type="Gene3D" id="3.40.50.10790">
    <property type="entry name" value="S-adenosyl-l-methionine hydroxide adenosyltransferase, N-terminal"/>
    <property type="match status" value="1"/>
</dbReference>
<dbReference type="Pfam" id="PF20257">
    <property type="entry name" value="SAM_HAT_C"/>
    <property type="match status" value="1"/>
</dbReference>
<evidence type="ECO:0000259" key="3">
    <source>
        <dbReference type="Pfam" id="PF01887"/>
    </source>
</evidence>
<dbReference type="Pfam" id="PF01887">
    <property type="entry name" value="SAM_HAT_N"/>
    <property type="match status" value="1"/>
</dbReference>